<protein>
    <submittedName>
        <fullName evidence="1">Uncharacterized protein</fullName>
    </submittedName>
</protein>
<keyword evidence="2" id="KW-1185">Reference proteome</keyword>
<name>A0A9W8N677_9PEZI</name>
<dbReference type="Proteomes" id="UP001148614">
    <property type="component" value="Unassembled WGS sequence"/>
</dbReference>
<comment type="caution">
    <text evidence="1">The sequence shown here is derived from an EMBL/GenBank/DDBJ whole genome shotgun (WGS) entry which is preliminary data.</text>
</comment>
<organism evidence="1 2">
    <name type="scientific">Xylaria arbuscula</name>
    <dbReference type="NCBI Taxonomy" id="114810"/>
    <lineage>
        <taxon>Eukaryota</taxon>
        <taxon>Fungi</taxon>
        <taxon>Dikarya</taxon>
        <taxon>Ascomycota</taxon>
        <taxon>Pezizomycotina</taxon>
        <taxon>Sordariomycetes</taxon>
        <taxon>Xylariomycetidae</taxon>
        <taxon>Xylariales</taxon>
        <taxon>Xylariaceae</taxon>
        <taxon>Xylaria</taxon>
    </lineage>
</organism>
<dbReference type="VEuPathDB" id="FungiDB:F4678DRAFT_85275"/>
<reference evidence="1" key="1">
    <citation type="submission" date="2022-07" db="EMBL/GenBank/DDBJ databases">
        <title>Genome Sequence of Xylaria arbuscula.</title>
        <authorList>
            <person name="Buettner E."/>
        </authorList>
    </citation>
    <scope>NUCLEOTIDE SEQUENCE</scope>
    <source>
        <strain evidence="1">VT107</strain>
    </source>
</reference>
<dbReference type="AlphaFoldDB" id="A0A9W8N677"/>
<evidence type="ECO:0000313" key="1">
    <source>
        <dbReference type="EMBL" id="KAJ3559392.1"/>
    </source>
</evidence>
<evidence type="ECO:0000313" key="2">
    <source>
        <dbReference type="Proteomes" id="UP001148614"/>
    </source>
</evidence>
<sequence>MRDVQAHRSYDGWKTMQRRGRQRIEKAFKDPIARAKLLAEIPSPRPVLLQPQHNEYQQAVGCLPPYCAPATTKFYPSTEAIHRFSFLGSFPAEIRNIIYQYAIDYPTCRQLSDAYYKQVESFEARNGDSPTGSFAISHFTPTVLLLCKQVTRESLSLLRLRPFVIDRIPPWVMGHPRPLPLTYLISKHTLQNLRFVEIKLSFGDTERYSSGRVWFWVLEDILRAWSGKNSLIRLRIMVKVNNIDVDAVWDIELRNYKELMKMVIAPPSPPPPTNYFPSYHAGR</sequence>
<dbReference type="EMBL" id="JANPWZ010002377">
    <property type="protein sequence ID" value="KAJ3559392.1"/>
    <property type="molecule type" value="Genomic_DNA"/>
</dbReference>
<proteinExistence type="predicted"/>
<gene>
    <name evidence="1" type="ORF">NPX13_g9537</name>
</gene>
<accession>A0A9W8N677</accession>